<evidence type="ECO:0000313" key="11">
    <source>
        <dbReference type="Proteomes" id="UP000186112"/>
    </source>
</evidence>
<dbReference type="GO" id="GO:0071978">
    <property type="term" value="P:bacterial-type flagellum-dependent swarming motility"/>
    <property type="evidence" value="ECO:0007669"/>
    <property type="project" value="InterPro"/>
</dbReference>
<gene>
    <name evidence="10" type="primary">pomA</name>
    <name evidence="10" type="ORF">TICRE_02780</name>
</gene>
<organism evidence="10 11">
    <name type="scientific">Tissierella creatinophila DSM 6911</name>
    <dbReference type="NCBI Taxonomy" id="1123403"/>
    <lineage>
        <taxon>Bacteria</taxon>
        <taxon>Bacillati</taxon>
        <taxon>Bacillota</taxon>
        <taxon>Tissierellia</taxon>
        <taxon>Tissierellales</taxon>
        <taxon>Tissierellaceae</taxon>
        <taxon>Tissierella</taxon>
    </lineage>
</organism>
<name>A0A1U7M904_TISCR</name>
<dbReference type="PROSITE" id="PS01307">
    <property type="entry name" value="MOTA"/>
    <property type="match status" value="1"/>
</dbReference>
<dbReference type="PANTHER" id="PTHR30433">
    <property type="entry name" value="CHEMOTAXIS PROTEIN MOTA"/>
    <property type="match status" value="1"/>
</dbReference>
<evidence type="ECO:0000256" key="4">
    <source>
        <dbReference type="ARBA" id="ARBA00022475"/>
    </source>
</evidence>
<dbReference type="Pfam" id="PF01618">
    <property type="entry name" value="MotA_ExbB"/>
    <property type="match status" value="1"/>
</dbReference>
<evidence type="ECO:0000256" key="1">
    <source>
        <dbReference type="ARBA" id="ARBA00004651"/>
    </source>
</evidence>
<keyword evidence="5 8" id="KW-0812">Transmembrane</keyword>
<evidence type="ECO:0000256" key="3">
    <source>
        <dbReference type="ARBA" id="ARBA00022448"/>
    </source>
</evidence>
<feature type="transmembrane region" description="Helical" evidence="8">
    <location>
        <begin position="179"/>
        <end position="201"/>
    </location>
</feature>
<dbReference type="OrthoDB" id="9806929at2"/>
<sequence>MKKNMLPLIGLVSGAALVVWSILIAGDIMSFLDTPSIIITVFGSFAALMISFPFKTLLNIPKVMKVLLSDPKDKRVDLVNLFAELSRKARKDGLLALENDIETIHNEYMIEGLKMVIDGVEPDTIKEIMELKLDTMERRHRSGQEVFEKWAELAPAFGMLGTLIGLVIMLSGLDDPDAIGPGMATALLTTFYGSLLANLIFIPMASNLSLQTDEEVFTGEMVIDGILQIQAGANPRLLEEKLKTYLSTDELKLLSSEKEDEVGAASYE</sequence>
<dbReference type="GO" id="GO:0005886">
    <property type="term" value="C:plasma membrane"/>
    <property type="evidence" value="ECO:0007669"/>
    <property type="project" value="UniProtKB-SubCell"/>
</dbReference>
<comment type="similarity">
    <text evidence="2">Belongs to the MotA family.</text>
</comment>
<feature type="transmembrane region" description="Helical" evidence="8">
    <location>
        <begin position="37"/>
        <end position="58"/>
    </location>
</feature>
<dbReference type="InterPro" id="IPR000540">
    <property type="entry name" value="Flag_MotA_CS"/>
</dbReference>
<protein>
    <submittedName>
        <fullName evidence="10">Chemotaxis protein PomA</fullName>
    </submittedName>
</protein>
<dbReference type="Proteomes" id="UP000186112">
    <property type="component" value="Unassembled WGS sequence"/>
</dbReference>
<accession>A0A1U7M904</accession>
<dbReference type="AlphaFoldDB" id="A0A1U7M904"/>
<keyword evidence="11" id="KW-1185">Reference proteome</keyword>
<evidence type="ECO:0000256" key="8">
    <source>
        <dbReference type="SAM" id="Phobius"/>
    </source>
</evidence>
<evidence type="ECO:0000256" key="6">
    <source>
        <dbReference type="ARBA" id="ARBA00022989"/>
    </source>
</evidence>
<dbReference type="GO" id="GO:0006935">
    <property type="term" value="P:chemotaxis"/>
    <property type="evidence" value="ECO:0007669"/>
    <property type="project" value="InterPro"/>
</dbReference>
<evidence type="ECO:0000313" key="10">
    <source>
        <dbReference type="EMBL" id="OLS03765.1"/>
    </source>
</evidence>
<proteinExistence type="inferred from homology"/>
<evidence type="ECO:0000259" key="9">
    <source>
        <dbReference type="Pfam" id="PF01618"/>
    </source>
</evidence>
<keyword evidence="6 8" id="KW-1133">Transmembrane helix</keyword>
<dbReference type="EMBL" id="LTDM01000003">
    <property type="protein sequence ID" value="OLS03765.1"/>
    <property type="molecule type" value="Genomic_DNA"/>
</dbReference>
<comment type="caution">
    <text evidence="10">The sequence shown here is derived from an EMBL/GenBank/DDBJ whole genome shotgun (WGS) entry which is preliminary data.</text>
</comment>
<comment type="subcellular location">
    <subcellularLocation>
        <location evidence="1">Cell membrane</location>
        <topology evidence="1">Multi-pass membrane protein</topology>
    </subcellularLocation>
</comment>
<reference evidence="10 11" key="1">
    <citation type="submission" date="2016-02" db="EMBL/GenBank/DDBJ databases">
        <title>Genome sequence of Tissierella creatinophila DSM 6911.</title>
        <authorList>
            <person name="Poehlein A."/>
            <person name="Daniel R."/>
        </authorList>
    </citation>
    <scope>NUCLEOTIDE SEQUENCE [LARGE SCALE GENOMIC DNA]</scope>
    <source>
        <strain evidence="10 11">DSM 6911</strain>
    </source>
</reference>
<evidence type="ECO:0000256" key="7">
    <source>
        <dbReference type="ARBA" id="ARBA00023136"/>
    </source>
</evidence>
<dbReference type="InterPro" id="IPR047055">
    <property type="entry name" value="MotA-like"/>
</dbReference>
<dbReference type="RefSeq" id="WP_084191708.1">
    <property type="nucleotide sequence ID" value="NZ_LTDM01000003.1"/>
</dbReference>
<dbReference type="PANTHER" id="PTHR30433:SF2">
    <property type="entry name" value="MOTILITY PROTEIN A"/>
    <property type="match status" value="1"/>
</dbReference>
<keyword evidence="7 8" id="KW-0472">Membrane</keyword>
<dbReference type="InterPro" id="IPR002898">
    <property type="entry name" value="MotA_ExbB_proton_chnl"/>
</dbReference>
<keyword evidence="3" id="KW-0813">Transport</keyword>
<feature type="transmembrane region" description="Helical" evidence="8">
    <location>
        <begin position="150"/>
        <end position="173"/>
    </location>
</feature>
<evidence type="ECO:0000256" key="5">
    <source>
        <dbReference type="ARBA" id="ARBA00022692"/>
    </source>
</evidence>
<evidence type="ECO:0000256" key="2">
    <source>
        <dbReference type="ARBA" id="ARBA00008038"/>
    </source>
</evidence>
<feature type="domain" description="MotA/TolQ/ExbB proton channel" evidence="9">
    <location>
        <begin position="102"/>
        <end position="216"/>
    </location>
</feature>
<keyword evidence="4" id="KW-1003">Cell membrane</keyword>